<gene>
    <name evidence="18" type="primary">11417614</name>
    <name evidence="16" type="ordered locus">MTR_3g086730</name>
    <name evidence="17" type="ORF">MtrunA17_Chr3g0123641</name>
</gene>
<keyword evidence="8 14" id="KW-0863">Zinc-finger</keyword>
<evidence type="ECO:0000313" key="18">
    <source>
        <dbReference type="EnsemblPlants" id="AES72164"/>
    </source>
</evidence>
<dbReference type="PANTHER" id="PTHR46913:SF1">
    <property type="entry name" value="RING-H2 FINGER PROTEIN ATL16"/>
    <property type="match status" value="1"/>
</dbReference>
<evidence type="ECO:0000256" key="12">
    <source>
        <dbReference type="ARBA" id="ARBA00023136"/>
    </source>
</evidence>
<evidence type="ECO:0000256" key="6">
    <source>
        <dbReference type="ARBA" id="ARBA00022692"/>
    </source>
</evidence>
<evidence type="ECO:0000313" key="16">
    <source>
        <dbReference type="EMBL" id="AES72164.1"/>
    </source>
</evidence>
<dbReference type="PaxDb" id="3880-AES72164"/>
<dbReference type="eggNOG" id="KOG0800">
    <property type="taxonomic scope" value="Eukaryota"/>
</dbReference>
<evidence type="ECO:0000313" key="17">
    <source>
        <dbReference type="EMBL" id="RHN69342.1"/>
    </source>
</evidence>
<name>G7J371_MEDTR</name>
<dbReference type="Proteomes" id="UP000002051">
    <property type="component" value="Chromosome 3"/>
</dbReference>
<evidence type="ECO:0000256" key="13">
    <source>
        <dbReference type="ARBA" id="ARBA00024209"/>
    </source>
</evidence>
<evidence type="ECO:0000256" key="4">
    <source>
        <dbReference type="ARBA" id="ARBA00012483"/>
    </source>
</evidence>
<dbReference type="PANTHER" id="PTHR46913">
    <property type="entry name" value="RING-H2 FINGER PROTEIN ATL16"/>
    <property type="match status" value="1"/>
</dbReference>
<keyword evidence="19" id="KW-1185">Reference proteome</keyword>
<dbReference type="KEGG" id="mtr:11417614"/>
<accession>G7J371</accession>
<evidence type="ECO:0000313" key="19">
    <source>
        <dbReference type="Proteomes" id="UP000002051"/>
    </source>
</evidence>
<keyword evidence="5" id="KW-0808">Transferase</keyword>
<dbReference type="CDD" id="cd16461">
    <property type="entry name" value="RING-H2_EL5-like"/>
    <property type="match status" value="1"/>
</dbReference>
<dbReference type="FunFam" id="3.30.40.10:FF:000187">
    <property type="entry name" value="E3 ubiquitin-protein ligase ATL6"/>
    <property type="match status" value="1"/>
</dbReference>
<dbReference type="AlphaFoldDB" id="G7J371"/>
<feature type="domain" description="RING-type" evidence="15">
    <location>
        <begin position="75"/>
        <end position="117"/>
    </location>
</feature>
<evidence type="ECO:0000256" key="1">
    <source>
        <dbReference type="ARBA" id="ARBA00000900"/>
    </source>
</evidence>
<dbReference type="OMA" id="PKSANDC"/>
<evidence type="ECO:0000313" key="20">
    <source>
        <dbReference type="Proteomes" id="UP000265566"/>
    </source>
</evidence>
<dbReference type="Proteomes" id="UP000265566">
    <property type="component" value="Chromosome 3"/>
</dbReference>
<dbReference type="SUPFAM" id="SSF57850">
    <property type="entry name" value="RING/U-box"/>
    <property type="match status" value="1"/>
</dbReference>
<proteinExistence type="inferred from homology"/>
<evidence type="ECO:0000256" key="3">
    <source>
        <dbReference type="ARBA" id="ARBA00004906"/>
    </source>
</evidence>
<evidence type="ECO:0000259" key="15">
    <source>
        <dbReference type="PROSITE" id="PS50089"/>
    </source>
</evidence>
<dbReference type="InterPro" id="IPR001841">
    <property type="entry name" value="Znf_RING"/>
</dbReference>
<dbReference type="OrthoDB" id="8062037at2759"/>
<evidence type="ECO:0000256" key="2">
    <source>
        <dbReference type="ARBA" id="ARBA00004167"/>
    </source>
</evidence>
<comment type="pathway">
    <text evidence="3">Protein modification; protein ubiquitination.</text>
</comment>
<keyword evidence="7" id="KW-0479">Metal-binding</keyword>
<comment type="catalytic activity">
    <reaction evidence="1">
        <text>S-ubiquitinyl-[E2 ubiquitin-conjugating enzyme]-L-cysteine + [acceptor protein]-L-lysine = [E2 ubiquitin-conjugating enzyme]-L-cysteine + N(6)-ubiquitinyl-[acceptor protein]-L-lysine.</text>
        <dbReference type="EC" id="2.3.2.27"/>
    </reaction>
</comment>
<comment type="subcellular location">
    <subcellularLocation>
        <location evidence="2">Membrane</location>
        <topology evidence="2">Single-pass membrane protein</topology>
    </subcellularLocation>
</comment>
<dbReference type="STRING" id="3880.G7J371"/>
<evidence type="ECO:0000256" key="11">
    <source>
        <dbReference type="ARBA" id="ARBA00022989"/>
    </source>
</evidence>
<keyword evidence="6" id="KW-0812">Transmembrane</keyword>
<dbReference type="GO" id="GO:0008270">
    <property type="term" value="F:zinc ion binding"/>
    <property type="evidence" value="ECO:0007669"/>
    <property type="project" value="UniProtKB-KW"/>
</dbReference>
<reference evidence="16 19" key="2">
    <citation type="journal article" date="2014" name="BMC Genomics">
        <title>An improved genome release (version Mt4.0) for the model legume Medicago truncatula.</title>
        <authorList>
            <person name="Tang H."/>
            <person name="Krishnakumar V."/>
            <person name="Bidwell S."/>
            <person name="Rosen B."/>
            <person name="Chan A."/>
            <person name="Zhou S."/>
            <person name="Gentzbittel L."/>
            <person name="Childs K.L."/>
            <person name="Yandell M."/>
            <person name="Gundlach H."/>
            <person name="Mayer K.F."/>
            <person name="Schwartz D.C."/>
            <person name="Town C.D."/>
        </authorList>
    </citation>
    <scope>GENOME REANNOTATION</scope>
    <source>
        <strain evidence="18 19">cv. Jemalong A17</strain>
    </source>
</reference>
<dbReference type="EMBL" id="CM001219">
    <property type="protein sequence ID" value="AES72164.1"/>
    <property type="molecule type" value="Genomic_DNA"/>
</dbReference>
<dbReference type="Gramene" id="rna17794">
    <property type="protein sequence ID" value="RHN69342.1"/>
    <property type="gene ID" value="gene17794"/>
</dbReference>
<reference evidence="17" key="5">
    <citation type="journal article" date="2018" name="Nat. Plants">
        <title>Whole-genome landscape of Medicago truncatula symbiotic genes.</title>
        <authorList>
            <person name="Pecrix Y."/>
            <person name="Gamas P."/>
            <person name="Carrere S."/>
        </authorList>
    </citation>
    <scope>NUCLEOTIDE SEQUENCE</scope>
    <source>
        <tissue evidence="17">Leaves</tissue>
    </source>
</reference>
<dbReference type="InterPro" id="IPR044600">
    <property type="entry name" value="ATL1/ATL16-like"/>
</dbReference>
<evidence type="ECO:0000256" key="10">
    <source>
        <dbReference type="ARBA" id="ARBA00022833"/>
    </source>
</evidence>
<evidence type="ECO:0000256" key="9">
    <source>
        <dbReference type="ARBA" id="ARBA00022786"/>
    </source>
</evidence>
<comment type="similarity">
    <text evidence="13">Belongs to the RING-type zinc finger family. ATL subfamily.</text>
</comment>
<dbReference type="EC" id="2.3.2.27" evidence="4"/>
<dbReference type="Pfam" id="PF13639">
    <property type="entry name" value="zf-RING_2"/>
    <property type="match status" value="1"/>
</dbReference>
<keyword evidence="12" id="KW-0472">Membrane</keyword>
<reference evidence="16 19" key="1">
    <citation type="journal article" date="2011" name="Nature">
        <title>The Medicago genome provides insight into the evolution of rhizobial symbioses.</title>
        <authorList>
            <person name="Young N.D."/>
            <person name="Debelle F."/>
            <person name="Oldroyd G.E."/>
            <person name="Geurts R."/>
            <person name="Cannon S.B."/>
            <person name="Udvardi M.K."/>
            <person name="Benedito V.A."/>
            <person name="Mayer K.F."/>
            <person name="Gouzy J."/>
            <person name="Schoof H."/>
            <person name="Van de Peer Y."/>
            <person name="Proost S."/>
            <person name="Cook D.R."/>
            <person name="Meyers B.C."/>
            <person name="Spannagl M."/>
            <person name="Cheung F."/>
            <person name="De Mita S."/>
            <person name="Krishnakumar V."/>
            <person name="Gundlach H."/>
            <person name="Zhou S."/>
            <person name="Mudge J."/>
            <person name="Bharti A.K."/>
            <person name="Murray J.D."/>
            <person name="Naoumkina M.A."/>
            <person name="Rosen B."/>
            <person name="Silverstein K.A."/>
            <person name="Tang H."/>
            <person name="Rombauts S."/>
            <person name="Zhao P.X."/>
            <person name="Zhou P."/>
            <person name="Barbe V."/>
            <person name="Bardou P."/>
            <person name="Bechner M."/>
            <person name="Bellec A."/>
            <person name="Berger A."/>
            <person name="Berges H."/>
            <person name="Bidwell S."/>
            <person name="Bisseling T."/>
            <person name="Choisne N."/>
            <person name="Couloux A."/>
            <person name="Denny R."/>
            <person name="Deshpande S."/>
            <person name="Dai X."/>
            <person name="Doyle J.J."/>
            <person name="Dudez A.M."/>
            <person name="Farmer A.D."/>
            <person name="Fouteau S."/>
            <person name="Franken C."/>
            <person name="Gibelin C."/>
            <person name="Gish J."/>
            <person name="Goldstein S."/>
            <person name="Gonzalez A.J."/>
            <person name="Green P.J."/>
            <person name="Hallab A."/>
            <person name="Hartog M."/>
            <person name="Hua A."/>
            <person name="Humphray S.J."/>
            <person name="Jeong D.H."/>
            <person name="Jing Y."/>
            <person name="Jocker A."/>
            <person name="Kenton S.M."/>
            <person name="Kim D.J."/>
            <person name="Klee K."/>
            <person name="Lai H."/>
            <person name="Lang C."/>
            <person name="Lin S."/>
            <person name="Macmil S.L."/>
            <person name="Magdelenat G."/>
            <person name="Matthews L."/>
            <person name="McCorrison J."/>
            <person name="Monaghan E.L."/>
            <person name="Mun J.H."/>
            <person name="Najar F.Z."/>
            <person name="Nicholson C."/>
            <person name="Noirot C."/>
            <person name="O'Bleness M."/>
            <person name="Paule C.R."/>
            <person name="Poulain J."/>
            <person name="Prion F."/>
            <person name="Qin B."/>
            <person name="Qu C."/>
            <person name="Retzel E.F."/>
            <person name="Riddle C."/>
            <person name="Sallet E."/>
            <person name="Samain S."/>
            <person name="Samson N."/>
            <person name="Sanders I."/>
            <person name="Saurat O."/>
            <person name="Scarpelli C."/>
            <person name="Schiex T."/>
            <person name="Segurens B."/>
            <person name="Severin A.J."/>
            <person name="Sherrier D.J."/>
            <person name="Shi R."/>
            <person name="Sims S."/>
            <person name="Singer S.R."/>
            <person name="Sinharoy S."/>
            <person name="Sterck L."/>
            <person name="Viollet A."/>
            <person name="Wang B.B."/>
            <person name="Wang K."/>
            <person name="Wang M."/>
            <person name="Wang X."/>
            <person name="Warfsmann J."/>
            <person name="Weissenbach J."/>
            <person name="White D.D."/>
            <person name="White J.D."/>
            <person name="Wiley G.B."/>
            <person name="Wincker P."/>
            <person name="Xing Y."/>
            <person name="Yang L."/>
            <person name="Yao Z."/>
            <person name="Ying F."/>
            <person name="Zhai J."/>
            <person name="Zhou L."/>
            <person name="Zuber A."/>
            <person name="Denarie J."/>
            <person name="Dixon R.A."/>
            <person name="May G.D."/>
            <person name="Schwartz D.C."/>
            <person name="Rogers J."/>
            <person name="Quetier F."/>
            <person name="Town C.D."/>
            <person name="Roe B.A."/>
        </authorList>
    </citation>
    <scope>NUCLEOTIDE SEQUENCE [LARGE SCALE GENOMIC DNA]</scope>
    <source>
        <strain evidence="16">A17</strain>
        <strain evidence="18 19">cv. Jemalong A17</strain>
    </source>
</reference>
<dbReference type="PROSITE" id="PS50089">
    <property type="entry name" value="ZF_RING_2"/>
    <property type="match status" value="1"/>
</dbReference>
<dbReference type="GO" id="GO:0016020">
    <property type="term" value="C:membrane"/>
    <property type="evidence" value="ECO:0007669"/>
    <property type="project" value="UniProtKB-SubCell"/>
</dbReference>
<keyword evidence="10" id="KW-0862">Zinc</keyword>
<dbReference type="HOGENOM" id="CLU_1443058_0_0_1"/>
<protein>
    <recommendedName>
        <fullName evidence="4">RING-type E3 ubiquitin transferase</fullName>
        <ecNumber evidence="4">2.3.2.27</ecNumber>
    </recommendedName>
</protein>
<dbReference type="Gene3D" id="3.30.40.10">
    <property type="entry name" value="Zinc/RING finger domain, C3HC4 (zinc finger)"/>
    <property type="match status" value="1"/>
</dbReference>
<evidence type="ECO:0000256" key="7">
    <source>
        <dbReference type="ARBA" id="ARBA00022723"/>
    </source>
</evidence>
<dbReference type="SMART" id="SM00184">
    <property type="entry name" value="RING"/>
    <property type="match status" value="1"/>
</dbReference>
<keyword evidence="11" id="KW-1133">Transmembrane helix</keyword>
<evidence type="ECO:0000256" key="5">
    <source>
        <dbReference type="ARBA" id="ARBA00022679"/>
    </source>
</evidence>
<reference evidence="18" key="3">
    <citation type="submission" date="2015-04" db="UniProtKB">
        <authorList>
            <consortium name="EnsemblPlants"/>
        </authorList>
    </citation>
    <scope>IDENTIFICATION</scope>
    <source>
        <strain evidence="18">cv. Jemalong A17</strain>
    </source>
</reference>
<organism evidence="16 19">
    <name type="scientific">Medicago truncatula</name>
    <name type="common">Barrel medic</name>
    <name type="synonym">Medicago tribuloides</name>
    <dbReference type="NCBI Taxonomy" id="3880"/>
    <lineage>
        <taxon>Eukaryota</taxon>
        <taxon>Viridiplantae</taxon>
        <taxon>Streptophyta</taxon>
        <taxon>Embryophyta</taxon>
        <taxon>Tracheophyta</taxon>
        <taxon>Spermatophyta</taxon>
        <taxon>Magnoliopsida</taxon>
        <taxon>eudicotyledons</taxon>
        <taxon>Gunneridae</taxon>
        <taxon>Pentapetalae</taxon>
        <taxon>rosids</taxon>
        <taxon>fabids</taxon>
        <taxon>Fabales</taxon>
        <taxon>Fabaceae</taxon>
        <taxon>Papilionoideae</taxon>
        <taxon>50 kb inversion clade</taxon>
        <taxon>NPAAA clade</taxon>
        <taxon>Hologalegina</taxon>
        <taxon>IRL clade</taxon>
        <taxon>Trifolieae</taxon>
        <taxon>Medicago</taxon>
    </lineage>
</organism>
<dbReference type="GO" id="GO:0016567">
    <property type="term" value="P:protein ubiquitination"/>
    <property type="evidence" value="ECO:0007669"/>
    <property type="project" value="InterPro"/>
</dbReference>
<evidence type="ECO:0000256" key="14">
    <source>
        <dbReference type="PROSITE-ProRule" id="PRU00175"/>
    </source>
</evidence>
<dbReference type="InterPro" id="IPR013083">
    <property type="entry name" value="Znf_RING/FYVE/PHD"/>
</dbReference>
<reference evidence="20" key="4">
    <citation type="journal article" date="2018" name="Nat. Plants">
        <title>Whole-genome landscape of Medicago truncatula symbiotic genes.</title>
        <authorList>
            <person name="Pecrix Y."/>
            <person name="Staton S.E."/>
            <person name="Sallet E."/>
            <person name="Lelandais-Briere C."/>
            <person name="Moreau S."/>
            <person name="Carrere S."/>
            <person name="Blein T."/>
            <person name="Jardinaud M.F."/>
            <person name="Latrasse D."/>
            <person name="Zouine M."/>
            <person name="Zahm M."/>
            <person name="Kreplak J."/>
            <person name="Mayjonade B."/>
            <person name="Satge C."/>
            <person name="Perez M."/>
            <person name="Cauet S."/>
            <person name="Marande W."/>
            <person name="Chantry-Darmon C."/>
            <person name="Lopez-Roques C."/>
            <person name="Bouchez O."/>
            <person name="Berard A."/>
            <person name="Debelle F."/>
            <person name="Munos S."/>
            <person name="Bendahmane A."/>
            <person name="Berges H."/>
            <person name="Niebel A."/>
            <person name="Buitink J."/>
            <person name="Frugier F."/>
            <person name="Benhamed M."/>
            <person name="Crespi M."/>
            <person name="Gouzy J."/>
            <person name="Gamas P."/>
        </authorList>
    </citation>
    <scope>NUCLEOTIDE SEQUENCE [LARGE SCALE GENOMIC DNA]</scope>
    <source>
        <strain evidence="20">cv. Jemalong A17</strain>
    </source>
</reference>
<dbReference type="GO" id="GO:0061630">
    <property type="term" value="F:ubiquitin protein ligase activity"/>
    <property type="evidence" value="ECO:0007669"/>
    <property type="project" value="UniProtKB-EC"/>
</dbReference>
<dbReference type="EnsemblPlants" id="AES72164">
    <property type="protein sequence ID" value="AES72164"/>
    <property type="gene ID" value="MTR_3g086730"/>
</dbReference>
<evidence type="ECO:0000256" key="8">
    <source>
        <dbReference type="ARBA" id="ARBA00022771"/>
    </source>
</evidence>
<dbReference type="EMBL" id="PSQE01000003">
    <property type="protein sequence ID" value="RHN69342.1"/>
    <property type="molecule type" value="Genomic_DNA"/>
</dbReference>
<sequence>MIIMFIVFLFGLILMPLFALILHHFSSYDHNRLNPITAAVDLFRREFNRQIIHKCPVLVYSAVKDHKIGKATFECAVCLNEFQHNDKIRLLPKCYHIFHQDCIDVWLLSHMNCPVCRSKLTPDVPDIAIPIDAATESTEQQQEESNTVRVSEEEVVMADEDIFRLRELRMLDKFPLPRSHSTGHSLAENEEKVENNHDDDVVLHLPPAWSSKRVWYRSNNNVERWSLSMTHFGVF</sequence>
<keyword evidence="9" id="KW-0833">Ubl conjugation pathway</keyword>